<accession>A0A6C0HW78</accession>
<dbReference type="AlphaFoldDB" id="A0A6C0HW78"/>
<organism evidence="1">
    <name type="scientific">viral metagenome</name>
    <dbReference type="NCBI Taxonomy" id="1070528"/>
    <lineage>
        <taxon>unclassified sequences</taxon>
        <taxon>metagenomes</taxon>
        <taxon>organismal metagenomes</taxon>
    </lineage>
</organism>
<reference evidence="1" key="1">
    <citation type="journal article" date="2020" name="Nature">
        <title>Giant virus diversity and host interactions through global metagenomics.</title>
        <authorList>
            <person name="Schulz F."/>
            <person name="Roux S."/>
            <person name="Paez-Espino D."/>
            <person name="Jungbluth S."/>
            <person name="Walsh D.A."/>
            <person name="Denef V.J."/>
            <person name="McMahon K.D."/>
            <person name="Konstantinidis K.T."/>
            <person name="Eloe-Fadrosh E.A."/>
            <person name="Kyrpides N.C."/>
            <person name="Woyke T."/>
        </authorList>
    </citation>
    <scope>NUCLEOTIDE SEQUENCE</scope>
    <source>
        <strain evidence="1">GVMAG-M-3300023184-177</strain>
    </source>
</reference>
<evidence type="ECO:0000313" key="1">
    <source>
        <dbReference type="EMBL" id="QHT84487.1"/>
    </source>
</evidence>
<proteinExistence type="predicted"/>
<name>A0A6C0HW78_9ZZZZ</name>
<protein>
    <submittedName>
        <fullName evidence="1">Uncharacterized protein</fullName>
    </submittedName>
</protein>
<dbReference type="EMBL" id="MN740018">
    <property type="protein sequence ID" value="QHT84487.1"/>
    <property type="molecule type" value="Genomic_DNA"/>
</dbReference>
<sequence length="225" mass="26072">MESTISYMSYFISNTPSDITNEFFITIPIYELVGSKNTMVNEHIDKHIMYYINNHLFLNNEISSYLLNHNLYKDSCMDKIDEISDMLADRFFEISEGKTIEMFAPEYENKVFSIVECEISNSFLFHSSPFMFSICNFQPAIPSLYMHRPEGKLTFIQNNRDTVGKNISNAIIEVMSMRDDNIDLTRNLNIKNAVTIKLHKKTYNGTKALLHDPPTVIIEPIILIN</sequence>